<keyword evidence="11" id="KW-0560">Oxidoreductase</keyword>
<evidence type="ECO:0000256" key="9">
    <source>
        <dbReference type="ARBA" id="ARBA00023136"/>
    </source>
</evidence>
<dbReference type="GO" id="GO:0050136">
    <property type="term" value="F:NADH dehydrogenase (quinone) (non-electrogenic) activity"/>
    <property type="evidence" value="ECO:0007669"/>
    <property type="project" value="UniProtKB-UniRule"/>
</dbReference>
<organism evidence="11 12">
    <name type="scientific">Desulfurella amilsii</name>
    <dbReference type="NCBI Taxonomy" id="1562698"/>
    <lineage>
        <taxon>Bacteria</taxon>
        <taxon>Pseudomonadati</taxon>
        <taxon>Campylobacterota</taxon>
        <taxon>Desulfurellia</taxon>
        <taxon>Desulfurellales</taxon>
        <taxon>Desulfurellaceae</taxon>
        <taxon>Desulfurella</taxon>
    </lineage>
</organism>
<dbReference type="GO" id="GO:0030964">
    <property type="term" value="C:NADH dehydrogenase complex"/>
    <property type="evidence" value="ECO:0007669"/>
    <property type="project" value="TreeGrafter"/>
</dbReference>
<comment type="subcellular location">
    <subcellularLocation>
        <location evidence="10">Cell membrane</location>
        <topology evidence="10">Multi-pass membrane protein</topology>
    </subcellularLocation>
    <subcellularLocation>
        <location evidence="2">Membrane</location>
        <topology evidence="2">Multi-pass membrane protein</topology>
    </subcellularLocation>
</comment>
<keyword evidence="5 10" id="KW-0812">Transmembrane</keyword>
<keyword evidence="10" id="KW-0520">NAD</keyword>
<keyword evidence="8 10" id="KW-1133">Transmembrane helix</keyword>
<name>A0A1X4XUD5_9BACT</name>
<dbReference type="FunFam" id="1.10.287.3510:FF:000001">
    <property type="entry name" value="NADH-quinone oxidoreductase subunit K"/>
    <property type="match status" value="1"/>
</dbReference>
<dbReference type="GO" id="GO:0048038">
    <property type="term" value="F:quinone binding"/>
    <property type="evidence" value="ECO:0007669"/>
    <property type="project" value="UniProtKB-KW"/>
</dbReference>
<dbReference type="EC" id="7.1.1.-" evidence="10"/>
<comment type="similarity">
    <text evidence="3 10">Belongs to the complex I subunit 4L family.</text>
</comment>
<comment type="function">
    <text evidence="1 10">NDH-1 shuttles electrons from NADH, via FMN and iron-sulfur (Fe-S) centers, to quinones in the respiratory chain. The immediate electron acceptor for the enzyme in this species is believed to be ubiquinone. Couples the redox reaction to proton translocation (for every two electrons transferred, four hydrogen ions are translocated across the cytoplasmic membrane), and thus conserves the redox energy in a proton gradient.</text>
</comment>
<comment type="subunit">
    <text evidence="10">NDH-1 is composed of 14 different subunits. Subunits NuoA, H, J, K, L, M, N constitute the membrane sector of the complex.</text>
</comment>
<evidence type="ECO:0000256" key="7">
    <source>
        <dbReference type="ARBA" id="ARBA00022967"/>
    </source>
</evidence>
<evidence type="ECO:0000256" key="1">
    <source>
        <dbReference type="ARBA" id="ARBA00002378"/>
    </source>
</evidence>
<evidence type="ECO:0000256" key="4">
    <source>
        <dbReference type="ARBA" id="ARBA00022448"/>
    </source>
</evidence>
<dbReference type="AlphaFoldDB" id="A0A1X4XUD5"/>
<feature type="transmembrane region" description="Helical" evidence="10">
    <location>
        <begin position="58"/>
        <end position="82"/>
    </location>
</feature>
<dbReference type="Proteomes" id="UP000194141">
    <property type="component" value="Unassembled WGS sequence"/>
</dbReference>
<dbReference type="HAMAP" id="MF_01456">
    <property type="entry name" value="NDH1_NuoK"/>
    <property type="match status" value="1"/>
</dbReference>
<dbReference type="PANTHER" id="PTHR11434:SF16">
    <property type="entry name" value="NADH-UBIQUINONE OXIDOREDUCTASE CHAIN 4L"/>
    <property type="match status" value="1"/>
</dbReference>
<evidence type="ECO:0000313" key="12">
    <source>
        <dbReference type="Proteomes" id="UP000194141"/>
    </source>
</evidence>
<dbReference type="Pfam" id="PF00420">
    <property type="entry name" value="Oxidored_q2"/>
    <property type="match status" value="1"/>
</dbReference>
<evidence type="ECO:0000256" key="6">
    <source>
        <dbReference type="ARBA" id="ARBA00022719"/>
    </source>
</evidence>
<keyword evidence="9 10" id="KW-0472">Membrane</keyword>
<comment type="caution">
    <text evidence="11">The sequence shown here is derived from an EMBL/GenBank/DDBJ whole genome shotgun (WGS) entry which is preliminary data.</text>
</comment>
<feature type="transmembrane region" description="Helical" evidence="10">
    <location>
        <begin position="35"/>
        <end position="52"/>
    </location>
</feature>
<keyword evidence="12" id="KW-1185">Reference proteome</keyword>
<dbReference type="GO" id="GO:0005886">
    <property type="term" value="C:plasma membrane"/>
    <property type="evidence" value="ECO:0007669"/>
    <property type="project" value="UniProtKB-SubCell"/>
</dbReference>
<dbReference type="Gene3D" id="1.10.287.3510">
    <property type="match status" value="1"/>
</dbReference>
<evidence type="ECO:0000256" key="3">
    <source>
        <dbReference type="ARBA" id="ARBA00010519"/>
    </source>
</evidence>
<dbReference type="InterPro" id="IPR001133">
    <property type="entry name" value="NADH_UbQ_OxRdtase_chain4L/K"/>
</dbReference>
<feature type="transmembrane region" description="Helical" evidence="10">
    <location>
        <begin position="6"/>
        <end position="23"/>
    </location>
</feature>
<dbReference type="OrthoDB" id="9810120at2"/>
<dbReference type="NCBIfam" id="NF004320">
    <property type="entry name" value="PRK05715.1-2"/>
    <property type="match status" value="1"/>
</dbReference>
<evidence type="ECO:0000256" key="10">
    <source>
        <dbReference type="HAMAP-Rule" id="MF_01456"/>
    </source>
</evidence>
<evidence type="ECO:0000256" key="8">
    <source>
        <dbReference type="ARBA" id="ARBA00022989"/>
    </source>
</evidence>
<dbReference type="PANTHER" id="PTHR11434">
    <property type="entry name" value="NADH-UBIQUINONE OXIDOREDUCTASE SUBUNIT ND4L"/>
    <property type="match status" value="1"/>
</dbReference>
<dbReference type="GO" id="GO:0042773">
    <property type="term" value="P:ATP synthesis coupled electron transport"/>
    <property type="evidence" value="ECO:0007669"/>
    <property type="project" value="InterPro"/>
</dbReference>
<proteinExistence type="inferred from homology"/>
<protein>
    <recommendedName>
        <fullName evidence="10">NADH-quinone oxidoreductase subunit K</fullName>
        <ecNumber evidence="10">7.1.1.-</ecNumber>
    </recommendedName>
    <alternativeName>
        <fullName evidence="10">NADH dehydrogenase I subunit K</fullName>
    </alternativeName>
    <alternativeName>
        <fullName evidence="10">NDH-1 subunit K</fullName>
    </alternativeName>
</protein>
<keyword evidence="10 11" id="KW-0830">Ubiquinone</keyword>
<evidence type="ECO:0000256" key="2">
    <source>
        <dbReference type="ARBA" id="ARBA00004141"/>
    </source>
</evidence>
<keyword evidence="10" id="KW-1003">Cell membrane</keyword>
<gene>
    <name evidence="10" type="primary">nuoK</name>
    <name evidence="11" type="ORF">DESAMIL20_2087</name>
</gene>
<keyword evidence="7 10" id="KW-1278">Translocase</keyword>
<dbReference type="STRING" id="1562698.DESAMIL20_2087"/>
<dbReference type="InterPro" id="IPR039428">
    <property type="entry name" value="NUOK/Mnh_C1-like"/>
</dbReference>
<keyword evidence="6 10" id="KW-0874">Quinone</keyword>
<evidence type="ECO:0000256" key="5">
    <source>
        <dbReference type="ARBA" id="ARBA00022692"/>
    </source>
</evidence>
<keyword evidence="4 10" id="KW-0813">Transport</keyword>
<evidence type="ECO:0000313" key="11">
    <source>
        <dbReference type="EMBL" id="OSS41149.1"/>
    </source>
</evidence>
<dbReference type="RefSeq" id="WP_086034806.1">
    <property type="nucleotide sequence ID" value="NZ_MDSU01000020.1"/>
</dbReference>
<dbReference type="EMBL" id="MDSU01000020">
    <property type="protein sequence ID" value="OSS41149.1"/>
    <property type="molecule type" value="Genomic_DNA"/>
</dbReference>
<reference evidence="11 12" key="1">
    <citation type="journal article" date="2017" name="Front. Microbiol.">
        <title>Genome Sequence of Desulfurella amilsii Strain TR1 and Comparative Genomics of Desulfurellaceae Family.</title>
        <authorList>
            <person name="Florentino A.P."/>
            <person name="Stams A.J."/>
            <person name="Sanchez-Andrea I."/>
        </authorList>
    </citation>
    <scope>NUCLEOTIDE SEQUENCE [LARGE SCALE GENOMIC DNA]</scope>
    <source>
        <strain evidence="11 12">TR1</strain>
    </source>
</reference>
<sequence length="98" mass="10596">MLAAYMFVSVLLFAIGATGAMIRRNFLIVLMSLELMINGAGMALIVMSYYIGNVSGQVMFLFVAAVAASETAVGLAIVAMMYKNKKSVDINDFTTLRK</sequence>
<comment type="catalytic activity">
    <reaction evidence="10">
        <text>a quinone + NADH + 5 H(+)(in) = a quinol + NAD(+) + 4 H(+)(out)</text>
        <dbReference type="Rhea" id="RHEA:57888"/>
        <dbReference type="ChEBI" id="CHEBI:15378"/>
        <dbReference type="ChEBI" id="CHEBI:24646"/>
        <dbReference type="ChEBI" id="CHEBI:57540"/>
        <dbReference type="ChEBI" id="CHEBI:57945"/>
        <dbReference type="ChEBI" id="CHEBI:132124"/>
    </reaction>
</comment>
<accession>A0A1X4XUD5</accession>